<evidence type="ECO:0000259" key="3">
    <source>
        <dbReference type="Pfam" id="PF05193"/>
    </source>
</evidence>
<dbReference type="SUPFAM" id="SSF63411">
    <property type="entry name" value="LuxS/MPP-like metallohydrolase"/>
    <property type="match status" value="2"/>
</dbReference>
<comment type="caution">
    <text evidence="4">The sequence shown here is derived from an EMBL/GenBank/DDBJ whole genome shotgun (WGS) entry which is preliminary data.</text>
</comment>
<organism evidence="4 5">
    <name type="scientific">Halanaerobium saccharolyticum subsp. saccharolyticum DSM 6643</name>
    <dbReference type="NCBI Taxonomy" id="1293054"/>
    <lineage>
        <taxon>Bacteria</taxon>
        <taxon>Bacillati</taxon>
        <taxon>Bacillota</taxon>
        <taxon>Clostridia</taxon>
        <taxon>Halanaerobiales</taxon>
        <taxon>Halanaerobiaceae</taxon>
        <taxon>Halanaerobium</taxon>
    </lineage>
</organism>
<dbReference type="Pfam" id="PF05193">
    <property type="entry name" value="Peptidase_M16_C"/>
    <property type="match status" value="1"/>
</dbReference>
<dbReference type="Gene3D" id="3.30.830.10">
    <property type="entry name" value="Metalloenzyme, LuxS/M16 peptidase-like"/>
    <property type="match status" value="2"/>
</dbReference>
<evidence type="ECO:0000259" key="2">
    <source>
        <dbReference type="Pfam" id="PF00675"/>
    </source>
</evidence>
<dbReference type="RefSeq" id="WP_005487781.1">
    <property type="nucleotide sequence ID" value="NZ_CAUI01000005.1"/>
</dbReference>
<protein>
    <submittedName>
        <fullName evidence="4">Peptidase M16-like protein</fullName>
    </submittedName>
</protein>
<sequence length="486" mass="56645">MKKVNKIIFYTLIILFLLTLSTAAQNQNFSPEFFRELADVVNKKPEIEVPDYQLFKLDNGMKFYLAQDKSLPIFEVQGYIEGGKINENKNNAGITSLMTETMLLATENYTERELSLFKELNALSLNLSVGSDRISIRGNSLKTESTKLISLLNEVLRRPKFEGKHFERTVNESKQFYKQQFYNDSSLLNMYFFKNLYGEHPYGYNYNYNLILDFLDQVNSKEVNNYYQQLVNPEDIVIAISGDFKLEEIKKELQNNFSDWRNSKKEFSEKYVNVQPKLHQKIIVVNKTDATQANMRMGYNFYSSKFPKRIPFMMGNRIFGGGSFNSRLMENLRSDKGYVYGINAQTQYHDFGGAYYINLSLEPQKALLGMKAVKEEVKKIKTGDQPFKEQELFENINLYNAIFPKAYQHQIDVLNEIVYQKEYNNNSENYLNDFIKQYNGLEASEVQKIFAEELYPEIIFTVIVGPAEKITPQFKEAGIEFELINN</sequence>
<dbReference type="InterPro" id="IPR007863">
    <property type="entry name" value="Peptidase_M16_C"/>
</dbReference>
<evidence type="ECO:0000313" key="5">
    <source>
        <dbReference type="Proteomes" id="UP000012063"/>
    </source>
</evidence>
<dbReference type="eggNOG" id="COG0612">
    <property type="taxonomic scope" value="Bacteria"/>
</dbReference>
<gene>
    <name evidence="4" type="ORF">HSACCH_00628</name>
</gene>
<dbReference type="Pfam" id="PF00675">
    <property type="entry name" value="Peptidase_M16"/>
    <property type="match status" value="1"/>
</dbReference>
<dbReference type="PANTHER" id="PTHR11851:SF224">
    <property type="entry name" value="PROCESSING PROTEASE"/>
    <property type="match status" value="1"/>
</dbReference>
<keyword evidence="1" id="KW-0732">Signal</keyword>
<proteinExistence type="predicted"/>
<feature type="chain" id="PRO_5039074051" evidence="1">
    <location>
        <begin position="27"/>
        <end position="486"/>
    </location>
</feature>
<dbReference type="PANTHER" id="PTHR11851">
    <property type="entry name" value="METALLOPROTEASE"/>
    <property type="match status" value="1"/>
</dbReference>
<keyword evidence="5" id="KW-1185">Reference proteome</keyword>
<dbReference type="InterPro" id="IPR011765">
    <property type="entry name" value="Pept_M16_N"/>
</dbReference>
<name>M5DZC5_9FIRM</name>
<dbReference type="InParanoid" id="M5DZC5"/>
<dbReference type="STRING" id="1293054.HSACCH_00628"/>
<dbReference type="EMBL" id="CAUI01000005">
    <property type="protein sequence ID" value="CCU78460.1"/>
    <property type="molecule type" value="Genomic_DNA"/>
</dbReference>
<evidence type="ECO:0000313" key="4">
    <source>
        <dbReference type="EMBL" id="CCU78460.1"/>
    </source>
</evidence>
<feature type="domain" description="Peptidase M16 N-terminal" evidence="2">
    <location>
        <begin position="79"/>
        <end position="202"/>
    </location>
</feature>
<evidence type="ECO:0000256" key="1">
    <source>
        <dbReference type="SAM" id="SignalP"/>
    </source>
</evidence>
<dbReference type="InterPro" id="IPR011249">
    <property type="entry name" value="Metalloenz_LuxS/M16"/>
</dbReference>
<dbReference type="OrthoDB" id="9811314at2"/>
<dbReference type="GO" id="GO:0046872">
    <property type="term" value="F:metal ion binding"/>
    <property type="evidence" value="ECO:0007669"/>
    <property type="project" value="InterPro"/>
</dbReference>
<dbReference type="Proteomes" id="UP000012063">
    <property type="component" value="Unassembled WGS sequence"/>
</dbReference>
<feature type="signal peptide" evidence="1">
    <location>
        <begin position="1"/>
        <end position="26"/>
    </location>
</feature>
<feature type="domain" description="Peptidase M16 C-terminal" evidence="3">
    <location>
        <begin position="218"/>
        <end position="392"/>
    </location>
</feature>
<reference evidence="5" key="1">
    <citation type="journal article" date="2013" name="Genome Announc.">
        <title>Genome Sequence of Halanaerobium saccharolyticum subsp. saccharolyticum Strain DSM 6643T, a Halophilic Hydrogen-Producing Bacterium.</title>
        <authorList>
            <person name="Kivisto A."/>
            <person name="Larjo A."/>
            <person name="Ciranna A."/>
            <person name="Santala V."/>
            <person name="Roos C."/>
            <person name="Karp M."/>
        </authorList>
    </citation>
    <scope>NUCLEOTIDE SEQUENCE [LARGE SCALE GENOMIC DNA]</scope>
    <source>
        <strain evidence="5">DSM 6643</strain>
    </source>
</reference>
<dbReference type="InterPro" id="IPR050361">
    <property type="entry name" value="MPP/UQCRC_Complex"/>
</dbReference>
<dbReference type="AlphaFoldDB" id="M5DZC5"/>
<accession>M5DZC5</accession>